<feature type="compositionally biased region" description="Basic and acidic residues" evidence="8">
    <location>
        <begin position="210"/>
        <end position="222"/>
    </location>
</feature>
<feature type="transmembrane region" description="Helical" evidence="9">
    <location>
        <begin position="474"/>
        <end position="496"/>
    </location>
</feature>
<dbReference type="Proteomes" id="UP001239445">
    <property type="component" value="Unassembled WGS sequence"/>
</dbReference>
<keyword evidence="7 9" id="KW-0472">Membrane</keyword>
<reference evidence="10" key="1">
    <citation type="submission" date="2023-06" db="EMBL/GenBank/DDBJ databases">
        <title>Genome-scale phylogeny and comparative genomics of the fungal order Sordariales.</title>
        <authorList>
            <consortium name="Lawrence Berkeley National Laboratory"/>
            <person name="Hensen N."/>
            <person name="Bonometti L."/>
            <person name="Westerberg I."/>
            <person name="Brannstrom I.O."/>
            <person name="Guillou S."/>
            <person name="Cros-Aarteil S."/>
            <person name="Calhoun S."/>
            <person name="Haridas S."/>
            <person name="Kuo A."/>
            <person name="Mondo S."/>
            <person name="Pangilinan J."/>
            <person name="Riley R."/>
            <person name="Labutti K."/>
            <person name="Andreopoulos B."/>
            <person name="Lipzen A."/>
            <person name="Chen C."/>
            <person name="Yanf M."/>
            <person name="Daum C."/>
            <person name="Ng V."/>
            <person name="Clum A."/>
            <person name="Steindorff A."/>
            <person name="Ohm R."/>
            <person name="Martin F."/>
            <person name="Silar P."/>
            <person name="Natvig D."/>
            <person name="Lalanne C."/>
            <person name="Gautier V."/>
            <person name="Ament-Velasquez S.L."/>
            <person name="Kruys A."/>
            <person name="Hutchinson M.I."/>
            <person name="Powell A.J."/>
            <person name="Barry K."/>
            <person name="Miller A.N."/>
            <person name="Grigoriev I.V."/>
            <person name="Debuchy R."/>
            <person name="Gladieux P."/>
            <person name="Thoren M.H."/>
            <person name="Johannesson H."/>
        </authorList>
    </citation>
    <scope>NUCLEOTIDE SEQUENCE</scope>
    <source>
        <strain evidence="10">PSN4</strain>
    </source>
</reference>
<evidence type="ECO:0000313" key="10">
    <source>
        <dbReference type="EMBL" id="KAK1750256.1"/>
    </source>
</evidence>
<evidence type="ECO:0000256" key="7">
    <source>
        <dbReference type="ARBA" id="ARBA00023136"/>
    </source>
</evidence>
<comment type="subcellular location">
    <subcellularLocation>
        <location evidence="1">Membrane</location>
        <topology evidence="1">Multi-pass membrane protein</topology>
    </subcellularLocation>
</comment>
<keyword evidence="6 9" id="KW-1133">Transmembrane helix</keyword>
<evidence type="ECO:0000256" key="8">
    <source>
        <dbReference type="SAM" id="MobiDB-lite"/>
    </source>
</evidence>
<evidence type="ECO:0000256" key="9">
    <source>
        <dbReference type="SAM" id="Phobius"/>
    </source>
</evidence>
<dbReference type="GO" id="GO:0000506">
    <property type="term" value="C:glycosylphosphatidylinositol-N-acetylglucosaminyltransferase (GPI-GnT) complex"/>
    <property type="evidence" value="ECO:0007669"/>
    <property type="project" value="TreeGrafter"/>
</dbReference>
<keyword evidence="10" id="KW-0808">Transferase</keyword>
<dbReference type="AlphaFoldDB" id="A0AAJ0B255"/>
<evidence type="ECO:0000256" key="3">
    <source>
        <dbReference type="ARBA" id="ARBA00008321"/>
    </source>
</evidence>
<feature type="transmembrane region" description="Helical" evidence="9">
    <location>
        <begin position="137"/>
        <end position="165"/>
    </location>
</feature>
<comment type="similarity">
    <text evidence="3">Belongs to the PIGC family.</text>
</comment>
<keyword evidence="11" id="KW-1185">Reference proteome</keyword>
<keyword evidence="4" id="KW-0337">GPI-anchor biosynthesis</keyword>
<feature type="transmembrane region" description="Helical" evidence="9">
    <location>
        <begin position="440"/>
        <end position="459"/>
    </location>
</feature>
<evidence type="ECO:0000256" key="6">
    <source>
        <dbReference type="ARBA" id="ARBA00022989"/>
    </source>
</evidence>
<evidence type="ECO:0000256" key="5">
    <source>
        <dbReference type="ARBA" id="ARBA00022692"/>
    </source>
</evidence>
<accession>A0AAJ0B255</accession>
<keyword evidence="10" id="KW-0328">Glycosyltransferase</keyword>
<proteinExistence type="inferred from homology"/>
<feature type="region of interest" description="Disordered" evidence="8">
    <location>
        <begin position="1"/>
        <end position="97"/>
    </location>
</feature>
<feature type="region of interest" description="Disordered" evidence="8">
    <location>
        <begin position="205"/>
        <end position="241"/>
    </location>
</feature>
<dbReference type="EMBL" id="MU839848">
    <property type="protein sequence ID" value="KAK1750256.1"/>
    <property type="molecule type" value="Genomic_DNA"/>
</dbReference>
<comment type="pathway">
    <text evidence="2">Glycolipid biosynthesis; glycosylphosphatidylinositol-anchor biosynthesis.</text>
</comment>
<feature type="transmembrane region" description="Helical" evidence="9">
    <location>
        <begin position="327"/>
        <end position="346"/>
    </location>
</feature>
<feature type="transmembrane region" description="Helical" evidence="9">
    <location>
        <begin position="171"/>
        <end position="189"/>
    </location>
</feature>
<evidence type="ECO:0000256" key="4">
    <source>
        <dbReference type="ARBA" id="ARBA00022502"/>
    </source>
</evidence>
<feature type="transmembrane region" description="Helical" evidence="9">
    <location>
        <begin position="358"/>
        <end position="377"/>
    </location>
</feature>
<name>A0AAJ0B255_9PEZI</name>
<feature type="compositionally biased region" description="Basic residues" evidence="8">
    <location>
        <begin position="84"/>
        <end position="97"/>
    </location>
</feature>
<dbReference type="GO" id="GO:0006506">
    <property type="term" value="P:GPI anchor biosynthetic process"/>
    <property type="evidence" value="ECO:0007669"/>
    <property type="project" value="UniProtKB-KW"/>
</dbReference>
<keyword evidence="5 9" id="KW-0812">Transmembrane</keyword>
<dbReference type="PANTHER" id="PTHR12982:SF0">
    <property type="entry name" value="PHOSPHATIDYLINOSITOL N-ACETYLGLUCOSAMINYLTRANSFERASE SUBUNIT C"/>
    <property type="match status" value="1"/>
</dbReference>
<protein>
    <submittedName>
        <fullName evidence="10">Phosphatidylinositol N-acetylglucosaminyltransferase-domain-containing protein</fullName>
    </submittedName>
</protein>
<dbReference type="GO" id="GO:0016757">
    <property type="term" value="F:glycosyltransferase activity"/>
    <property type="evidence" value="ECO:0007669"/>
    <property type="project" value="UniProtKB-KW"/>
</dbReference>
<feature type="transmembrane region" description="Helical" evidence="9">
    <location>
        <begin position="411"/>
        <end position="428"/>
    </location>
</feature>
<dbReference type="Pfam" id="PF06432">
    <property type="entry name" value="GPI2"/>
    <property type="match status" value="1"/>
</dbReference>
<dbReference type="PANTHER" id="PTHR12982">
    <property type="entry name" value="PHOSPHATIDYLINOSITOL GLYCAN, CLASS C"/>
    <property type="match status" value="1"/>
</dbReference>
<feature type="compositionally biased region" description="Low complexity" evidence="8">
    <location>
        <begin position="232"/>
        <end position="241"/>
    </location>
</feature>
<sequence length="525" mass="57672">MAPPSGLHHSALPSGSLNTSSTAVNGTRDHPILARSATAPTTLKPHRPDPSHLAPEDAFVSASPPRRPALFDGGNGSGNETRPRRIRRKEASRSRSRRRKRFQKLLWVKQSYPDNYTDQATFLENLQRNPRVQPYDFWPLVADSTVIMQHVCSVIIFVVCFVGIFQERVSPVSVVGWGSFATFVGWLLWDWWVGQETQEAGAVDGNIRAGPRDFRQPRRQDSEVALPGFNPSTTSVSSTSNMASAASSSTNLVHENYRSQRSIPNGYDTANGGNLLMPGHAPSRSVSSVHSATSQTSLPKADGYGYGDGAYWDGPPSRWGRAKLRLGTIKSAILIYFTLLGLSPILKSLTRSTSSDSIWAMSFWLLAINIFFFDYSGSGGVRKFPVASLSTNAALMASTVLASRLPSTGQVFSLTLFSIEVFGLFPVFRQYARHRSWRYHVGLTVLLVLGAGGGVGMILGDKDEQRGLPWKNGLIGMVVGCLISAVAMGGCSWWLIGLQKYKNEIYGPWDPARPIIISRRHWDDE</sequence>
<evidence type="ECO:0000256" key="1">
    <source>
        <dbReference type="ARBA" id="ARBA00004141"/>
    </source>
</evidence>
<evidence type="ECO:0000256" key="2">
    <source>
        <dbReference type="ARBA" id="ARBA00004687"/>
    </source>
</evidence>
<dbReference type="InterPro" id="IPR009450">
    <property type="entry name" value="Plno_GlcNAc_GPI2"/>
</dbReference>
<feature type="compositionally biased region" description="Polar residues" evidence="8">
    <location>
        <begin position="13"/>
        <end position="25"/>
    </location>
</feature>
<organism evidence="10 11">
    <name type="scientific">Echria macrotheca</name>
    <dbReference type="NCBI Taxonomy" id="438768"/>
    <lineage>
        <taxon>Eukaryota</taxon>
        <taxon>Fungi</taxon>
        <taxon>Dikarya</taxon>
        <taxon>Ascomycota</taxon>
        <taxon>Pezizomycotina</taxon>
        <taxon>Sordariomycetes</taxon>
        <taxon>Sordariomycetidae</taxon>
        <taxon>Sordariales</taxon>
        <taxon>Schizotheciaceae</taxon>
        <taxon>Echria</taxon>
    </lineage>
</organism>
<evidence type="ECO:0000313" key="11">
    <source>
        <dbReference type="Proteomes" id="UP001239445"/>
    </source>
</evidence>
<gene>
    <name evidence="10" type="ORF">QBC47DRAFT_394323</name>
</gene>
<comment type="caution">
    <text evidence="10">The sequence shown here is derived from an EMBL/GenBank/DDBJ whole genome shotgun (WGS) entry which is preliminary data.</text>
</comment>